<evidence type="ECO:0000313" key="9">
    <source>
        <dbReference type="EMBL" id="TDN48437.1"/>
    </source>
</evidence>
<evidence type="ECO:0000256" key="7">
    <source>
        <dbReference type="SAM" id="Phobius"/>
    </source>
</evidence>
<keyword evidence="10" id="KW-1185">Reference proteome</keyword>
<evidence type="ECO:0000256" key="4">
    <source>
        <dbReference type="ARBA" id="ARBA00022692"/>
    </source>
</evidence>
<dbReference type="PANTHER" id="PTHR34582">
    <property type="entry name" value="UPF0702 TRANSMEMBRANE PROTEIN YCAP"/>
    <property type="match status" value="1"/>
</dbReference>
<comment type="subcellular location">
    <subcellularLocation>
        <location evidence="1">Cell membrane</location>
        <topology evidence="1">Multi-pass membrane protein</topology>
    </subcellularLocation>
</comment>
<evidence type="ECO:0000259" key="8">
    <source>
        <dbReference type="Pfam" id="PF04239"/>
    </source>
</evidence>
<evidence type="ECO:0000256" key="6">
    <source>
        <dbReference type="ARBA" id="ARBA00023136"/>
    </source>
</evidence>
<proteinExistence type="inferred from homology"/>
<dbReference type="Gene3D" id="3.30.240.20">
    <property type="entry name" value="bsu07140 like domains"/>
    <property type="match status" value="1"/>
</dbReference>
<comment type="caution">
    <text evidence="9">The sequence shown here is derived from an EMBL/GenBank/DDBJ whole genome shotgun (WGS) entry which is preliminary data.</text>
</comment>
<dbReference type="InterPro" id="IPR007353">
    <property type="entry name" value="DUF421"/>
</dbReference>
<dbReference type="GO" id="GO:0005886">
    <property type="term" value="C:plasma membrane"/>
    <property type="evidence" value="ECO:0007669"/>
    <property type="project" value="UniProtKB-SubCell"/>
</dbReference>
<evidence type="ECO:0000256" key="1">
    <source>
        <dbReference type="ARBA" id="ARBA00004651"/>
    </source>
</evidence>
<dbReference type="RefSeq" id="WP_133593581.1">
    <property type="nucleotide sequence ID" value="NZ_SNVV01000015.1"/>
</dbReference>
<dbReference type="Proteomes" id="UP000295129">
    <property type="component" value="Unassembled WGS sequence"/>
</dbReference>
<feature type="domain" description="YetF C-terminal" evidence="8">
    <location>
        <begin position="86"/>
        <end position="152"/>
    </location>
</feature>
<name>A0A4R6DTK6_9RHOO</name>
<feature type="transmembrane region" description="Helical" evidence="7">
    <location>
        <begin position="63"/>
        <end position="83"/>
    </location>
</feature>
<dbReference type="AlphaFoldDB" id="A0A4R6DTK6"/>
<accession>A0A4R6DTK6</accession>
<protein>
    <submittedName>
        <fullName evidence="9">Uncharacterized protein DUF421</fullName>
    </submittedName>
</protein>
<organism evidence="9 10">
    <name type="scientific">Azoarcus indigens</name>
    <dbReference type="NCBI Taxonomy" id="29545"/>
    <lineage>
        <taxon>Bacteria</taxon>
        <taxon>Pseudomonadati</taxon>
        <taxon>Pseudomonadota</taxon>
        <taxon>Betaproteobacteria</taxon>
        <taxon>Rhodocyclales</taxon>
        <taxon>Zoogloeaceae</taxon>
        <taxon>Azoarcus</taxon>
    </lineage>
</organism>
<gene>
    <name evidence="9" type="ORF">C7389_115104</name>
</gene>
<dbReference type="EMBL" id="SNVV01000015">
    <property type="protein sequence ID" value="TDN48437.1"/>
    <property type="molecule type" value="Genomic_DNA"/>
</dbReference>
<comment type="similarity">
    <text evidence="2">Belongs to the UPF0702 family.</text>
</comment>
<keyword evidence="6 7" id="KW-0472">Membrane</keyword>
<evidence type="ECO:0000313" key="10">
    <source>
        <dbReference type="Proteomes" id="UP000295129"/>
    </source>
</evidence>
<keyword evidence="4 7" id="KW-0812">Transmembrane</keyword>
<dbReference type="InterPro" id="IPR023090">
    <property type="entry name" value="UPF0702_alpha/beta_dom_sf"/>
</dbReference>
<evidence type="ECO:0000256" key="2">
    <source>
        <dbReference type="ARBA" id="ARBA00006448"/>
    </source>
</evidence>
<keyword evidence="5 7" id="KW-1133">Transmembrane helix</keyword>
<evidence type="ECO:0000256" key="5">
    <source>
        <dbReference type="ARBA" id="ARBA00022989"/>
    </source>
</evidence>
<dbReference type="OrthoDB" id="9793799at2"/>
<reference evidence="9 10" key="1">
    <citation type="submission" date="2019-03" db="EMBL/GenBank/DDBJ databases">
        <title>Genomic Encyclopedia of Type Strains, Phase IV (KMG-IV): sequencing the most valuable type-strain genomes for metagenomic binning, comparative biology and taxonomic classification.</title>
        <authorList>
            <person name="Goeker M."/>
        </authorList>
    </citation>
    <scope>NUCLEOTIDE SEQUENCE [LARGE SCALE GENOMIC DNA]</scope>
    <source>
        <strain evidence="9 10">DSM 12121</strain>
    </source>
</reference>
<dbReference type="PANTHER" id="PTHR34582:SF6">
    <property type="entry name" value="UPF0702 TRANSMEMBRANE PROTEIN YCAP"/>
    <property type="match status" value="1"/>
</dbReference>
<keyword evidence="3" id="KW-1003">Cell membrane</keyword>
<dbReference type="Pfam" id="PF04239">
    <property type="entry name" value="DUF421"/>
    <property type="match status" value="1"/>
</dbReference>
<sequence length="153" mass="16828">MLDMQMPWYEFVLRAAAIYIVLLVLVRVSGKRTVGQFTPFDLLVVTLLSESVSNGLTGSDESVAGGLIAAATLIGLNLLLAFATARSRRLETISEGSPVLIARDGKLFEDVLRRNHVGLTDFDKALREADCDLDEVRFAFLENDGQISVLKKR</sequence>
<evidence type="ECO:0000256" key="3">
    <source>
        <dbReference type="ARBA" id="ARBA00022475"/>
    </source>
</evidence>